<feature type="region of interest" description="Disordered" evidence="1">
    <location>
        <begin position="144"/>
        <end position="186"/>
    </location>
</feature>
<feature type="compositionally biased region" description="Polar residues" evidence="1">
    <location>
        <begin position="144"/>
        <end position="157"/>
    </location>
</feature>
<reference evidence="3 4" key="1">
    <citation type="submission" date="2019-04" db="EMBL/GenBank/DDBJ databases">
        <title>High contiguity whole genome sequence and gene annotation resource for two Venturia nashicola isolates.</title>
        <authorList>
            <person name="Prokchorchik M."/>
            <person name="Won K."/>
            <person name="Lee Y."/>
            <person name="Choi E.D."/>
            <person name="Segonzac C."/>
            <person name="Sohn K.H."/>
        </authorList>
    </citation>
    <scope>NUCLEOTIDE SEQUENCE [LARGE SCALE GENOMIC DNA]</scope>
    <source>
        <strain evidence="3 4">PRI2</strain>
    </source>
</reference>
<dbReference type="EMBL" id="SNSC02000023">
    <property type="protein sequence ID" value="TID14277.1"/>
    <property type="molecule type" value="Genomic_DNA"/>
</dbReference>
<evidence type="ECO:0000256" key="2">
    <source>
        <dbReference type="SAM" id="SignalP"/>
    </source>
</evidence>
<feature type="signal peptide" evidence="2">
    <location>
        <begin position="1"/>
        <end position="22"/>
    </location>
</feature>
<accession>A0A4Z1NFQ8</accession>
<evidence type="ECO:0000313" key="3">
    <source>
        <dbReference type="EMBL" id="TID14277.1"/>
    </source>
</evidence>
<comment type="caution">
    <text evidence="3">The sequence shown here is derived from an EMBL/GenBank/DDBJ whole genome shotgun (WGS) entry which is preliminary data.</text>
</comment>
<dbReference type="Proteomes" id="UP000298493">
    <property type="component" value="Unassembled WGS sequence"/>
</dbReference>
<sequence length="186" mass="20498">MHSRSFLLLVSLFTLFASHVQASPARRRFCVGSPNAIFKISNFAFQKTVSVSPAVSPSCSVFFNFADIYHGSSTTCSARYDNCGGIKNVVEPELNPGGIFDGLKLFDCDNGVDTQFRFWEKGRLDLVHRWTCDTPGDAPSQHFAATSSGQVPGNCTKSSRENDSETEFSCKSTSDWWPESTMIKPS</sequence>
<organism evidence="3 4">
    <name type="scientific">Venturia nashicola</name>
    <dbReference type="NCBI Taxonomy" id="86259"/>
    <lineage>
        <taxon>Eukaryota</taxon>
        <taxon>Fungi</taxon>
        <taxon>Dikarya</taxon>
        <taxon>Ascomycota</taxon>
        <taxon>Pezizomycotina</taxon>
        <taxon>Dothideomycetes</taxon>
        <taxon>Pleosporomycetidae</taxon>
        <taxon>Venturiales</taxon>
        <taxon>Venturiaceae</taxon>
        <taxon>Venturia</taxon>
    </lineage>
</organism>
<feature type="chain" id="PRO_5021336849" evidence="2">
    <location>
        <begin position="23"/>
        <end position="186"/>
    </location>
</feature>
<dbReference type="OrthoDB" id="10372684at2759"/>
<evidence type="ECO:0000313" key="4">
    <source>
        <dbReference type="Proteomes" id="UP000298493"/>
    </source>
</evidence>
<proteinExistence type="predicted"/>
<evidence type="ECO:0000256" key="1">
    <source>
        <dbReference type="SAM" id="MobiDB-lite"/>
    </source>
</evidence>
<gene>
    <name evidence="3" type="ORF">E6O75_ATG09356</name>
</gene>
<dbReference type="AlphaFoldDB" id="A0A4Z1NFQ8"/>
<keyword evidence="4" id="KW-1185">Reference proteome</keyword>
<protein>
    <submittedName>
        <fullName evidence="3">Prohibitin-2</fullName>
    </submittedName>
</protein>
<keyword evidence="2" id="KW-0732">Signal</keyword>
<name>A0A4Z1NFQ8_9PEZI</name>